<evidence type="ECO:0000313" key="2">
    <source>
        <dbReference type="Proteomes" id="UP000821845"/>
    </source>
</evidence>
<keyword evidence="2" id="KW-1185">Reference proteome</keyword>
<evidence type="ECO:0000313" key="1">
    <source>
        <dbReference type="EMBL" id="KAH6947782.1"/>
    </source>
</evidence>
<dbReference type="Proteomes" id="UP000821845">
    <property type="component" value="Chromosome 1"/>
</dbReference>
<accession>A0ACB7TQZ3</accession>
<comment type="caution">
    <text evidence="1">The sequence shown here is derived from an EMBL/GenBank/DDBJ whole genome shotgun (WGS) entry which is preliminary data.</text>
</comment>
<reference evidence="1" key="1">
    <citation type="submission" date="2020-05" db="EMBL/GenBank/DDBJ databases">
        <title>Large-scale comparative analyses of tick genomes elucidate their genetic diversity and vector capacities.</title>
        <authorList>
            <person name="Jia N."/>
            <person name="Wang J."/>
            <person name="Shi W."/>
            <person name="Du L."/>
            <person name="Sun Y."/>
            <person name="Zhan W."/>
            <person name="Jiang J."/>
            <person name="Wang Q."/>
            <person name="Zhang B."/>
            <person name="Ji P."/>
            <person name="Sakyi L.B."/>
            <person name="Cui X."/>
            <person name="Yuan T."/>
            <person name="Jiang B."/>
            <person name="Yang W."/>
            <person name="Lam T.T.-Y."/>
            <person name="Chang Q."/>
            <person name="Ding S."/>
            <person name="Wang X."/>
            <person name="Zhu J."/>
            <person name="Ruan X."/>
            <person name="Zhao L."/>
            <person name="Wei J."/>
            <person name="Que T."/>
            <person name="Du C."/>
            <person name="Cheng J."/>
            <person name="Dai P."/>
            <person name="Han X."/>
            <person name="Huang E."/>
            <person name="Gao Y."/>
            <person name="Liu J."/>
            <person name="Shao H."/>
            <person name="Ye R."/>
            <person name="Li L."/>
            <person name="Wei W."/>
            <person name="Wang X."/>
            <person name="Wang C."/>
            <person name="Yang T."/>
            <person name="Huo Q."/>
            <person name="Li W."/>
            <person name="Guo W."/>
            <person name="Chen H."/>
            <person name="Zhou L."/>
            <person name="Ni X."/>
            <person name="Tian J."/>
            <person name="Zhou Y."/>
            <person name="Sheng Y."/>
            <person name="Liu T."/>
            <person name="Pan Y."/>
            <person name="Xia L."/>
            <person name="Li J."/>
            <person name="Zhao F."/>
            <person name="Cao W."/>
        </authorList>
    </citation>
    <scope>NUCLEOTIDE SEQUENCE</scope>
    <source>
        <strain evidence="1">Hyas-2018</strain>
    </source>
</reference>
<sequence length="271" mass="29538">MAIRGWSGGGVDPTLVHAYLDLSRDASTTTAGATALASHSNDNRKGCPPDSAHEVPRSKAMCTAGMVRALGHSVNAVRSSVVAKTRSYFGQPSSLTAPSSSRVSAETQQQQPRRRSSFHCHRRHQSQQQHQQKRRDGGDGAKVRTCADYGAAWKCCPSTWMPAVCAGVVAVLCYMNSLDGDFVHDDMVAVVGNPDVTGESRRHASSSSLWINDFWGRPMADPRSHKSYRPLTVLTFSAFEYFPKNIFRKQDSDIAVSTVTSATEFVTDNID</sequence>
<protein>
    <submittedName>
        <fullName evidence="1">Uncharacterized protein</fullName>
    </submittedName>
</protein>
<name>A0ACB7TQZ3_HYAAI</name>
<proteinExistence type="predicted"/>
<dbReference type="EMBL" id="CM023481">
    <property type="protein sequence ID" value="KAH6947782.1"/>
    <property type="molecule type" value="Genomic_DNA"/>
</dbReference>
<organism evidence="1 2">
    <name type="scientific">Hyalomma asiaticum</name>
    <name type="common">Tick</name>
    <dbReference type="NCBI Taxonomy" id="266040"/>
    <lineage>
        <taxon>Eukaryota</taxon>
        <taxon>Metazoa</taxon>
        <taxon>Ecdysozoa</taxon>
        <taxon>Arthropoda</taxon>
        <taxon>Chelicerata</taxon>
        <taxon>Arachnida</taxon>
        <taxon>Acari</taxon>
        <taxon>Parasitiformes</taxon>
        <taxon>Ixodida</taxon>
        <taxon>Ixodoidea</taxon>
        <taxon>Ixodidae</taxon>
        <taxon>Hyalomminae</taxon>
        <taxon>Hyalomma</taxon>
    </lineage>
</organism>
<gene>
    <name evidence="1" type="ORF">HPB50_021270</name>
</gene>